<gene>
    <name evidence="5" type="ORF">DW011_12185</name>
    <name evidence="3" type="ORF">GAN75_12995</name>
    <name evidence="4" type="ORF">GAN91_19325</name>
    <name evidence="2" type="ORF">GAO51_17215</name>
</gene>
<dbReference type="Pfam" id="PF01833">
    <property type="entry name" value="TIG"/>
    <property type="match status" value="1"/>
</dbReference>
<evidence type="ECO:0000259" key="1">
    <source>
        <dbReference type="Pfam" id="PF01833"/>
    </source>
</evidence>
<evidence type="ECO:0000313" key="2">
    <source>
        <dbReference type="EMBL" id="KAB4309632.1"/>
    </source>
</evidence>
<dbReference type="PROSITE" id="PS51257">
    <property type="entry name" value="PROKAR_LIPOPROTEIN"/>
    <property type="match status" value="1"/>
</dbReference>
<evidence type="ECO:0000313" key="8">
    <source>
        <dbReference type="Proteomes" id="UP000436858"/>
    </source>
</evidence>
<dbReference type="EMBL" id="WCRW01000007">
    <property type="protein sequence ID" value="KAB4456224.1"/>
    <property type="molecule type" value="Genomic_DNA"/>
</dbReference>
<reference evidence="5 6" key="1">
    <citation type="submission" date="2018-08" db="EMBL/GenBank/DDBJ databases">
        <title>A genome reference for cultivated species of the human gut microbiota.</title>
        <authorList>
            <person name="Zou Y."/>
            <person name="Xue W."/>
            <person name="Luo G."/>
        </authorList>
    </citation>
    <scope>NUCLEOTIDE SEQUENCE [LARGE SCALE GENOMIC DNA]</scope>
    <source>
        <strain evidence="5 6">AF37-12</strain>
    </source>
</reference>
<dbReference type="RefSeq" id="WP_011108971.1">
    <property type="nucleotide sequence ID" value="NZ_CAXKYH010000019.1"/>
</dbReference>
<dbReference type="Gene3D" id="2.60.40.10">
    <property type="entry name" value="Immunoglobulins"/>
    <property type="match status" value="1"/>
</dbReference>
<dbReference type="GeneID" id="60924957"/>
<dbReference type="Gene3D" id="2.120.10.30">
    <property type="entry name" value="TolB, C-terminal domain"/>
    <property type="match status" value="1"/>
</dbReference>
<evidence type="ECO:0000313" key="7">
    <source>
        <dbReference type="Proteomes" id="UP000436825"/>
    </source>
</evidence>
<dbReference type="SUPFAM" id="SSF81296">
    <property type="entry name" value="E set domains"/>
    <property type="match status" value="1"/>
</dbReference>
<dbReference type="CDD" id="cd00603">
    <property type="entry name" value="IPT_PCSR"/>
    <property type="match status" value="1"/>
</dbReference>
<dbReference type="PANTHER" id="PTHR13833:SF71">
    <property type="entry name" value="NHL DOMAIN-CONTAINING PROTEIN"/>
    <property type="match status" value="1"/>
</dbReference>
<protein>
    <submittedName>
        <fullName evidence="5">Phospholipase</fullName>
    </submittedName>
</protein>
<dbReference type="InterPro" id="IPR013783">
    <property type="entry name" value="Ig-like_fold"/>
</dbReference>
<dbReference type="EMBL" id="WCSY01000017">
    <property type="protein sequence ID" value="KAB4309632.1"/>
    <property type="molecule type" value="Genomic_DNA"/>
</dbReference>
<dbReference type="AlphaFoldDB" id="A0A2J6A0U6"/>
<evidence type="ECO:0000313" key="6">
    <source>
        <dbReference type="Proteomes" id="UP000283616"/>
    </source>
</evidence>
<organism evidence="5 6">
    <name type="scientific">Bacteroides thetaiotaomicron</name>
    <dbReference type="NCBI Taxonomy" id="818"/>
    <lineage>
        <taxon>Bacteria</taxon>
        <taxon>Pseudomonadati</taxon>
        <taxon>Bacteroidota</taxon>
        <taxon>Bacteroidia</taxon>
        <taxon>Bacteroidales</taxon>
        <taxon>Bacteroidaceae</taxon>
        <taxon>Bacteroides</taxon>
    </lineage>
</organism>
<dbReference type="InterPro" id="IPR002909">
    <property type="entry name" value="IPT_dom"/>
</dbReference>
<reference evidence="7 8" key="2">
    <citation type="journal article" date="2019" name="Nat. Med.">
        <title>A library of human gut bacterial isolates paired with longitudinal multiomics data enables mechanistic microbiome research.</title>
        <authorList>
            <person name="Poyet M."/>
            <person name="Groussin M."/>
            <person name="Gibbons S.M."/>
            <person name="Avila-Pacheco J."/>
            <person name="Jiang X."/>
            <person name="Kearney S.M."/>
            <person name="Perrotta A.R."/>
            <person name="Berdy B."/>
            <person name="Zhao S."/>
            <person name="Lieberman T.D."/>
            <person name="Swanson P.K."/>
            <person name="Smith M."/>
            <person name="Roesemann S."/>
            <person name="Alexander J.E."/>
            <person name="Rich S.A."/>
            <person name="Livny J."/>
            <person name="Vlamakis H."/>
            <person name="Clish C."/>
            <person name="Bullock K."/>
            <person name="Deik A."/>
            <person name="Scott J."/>
            <person name="Pierce K.A."/>
            <person name="Xavier R.J."/>
            <person name="Alm E.J."/>
        </authorList>
    </citation>
    <scope>NUCLEOTIDE SEQUENCE [LARGE SCALE GENOMIC DNA]</scope>
    <source>
        <strain evidence="3 7">BIOML-A160</strain>
        <strain evidence="4 8">BIOML-A162</strain>
        <strain evidence="2 9">BIOML-A188</strain>
    </source>
</reference>
<accession>A0A2J6A0U6</accession>
<dbReference type="Proteomes" id="UP000436858">
    <property type="component" value="Unassembled WGS sequence"/>
</dbReference>
<name>A0A2J6A0U6_BACT4</name>
<dbReference type="Proteomes" id="UP000440614">
    <property type="component" value="Unassembled WGS sequence"/>
</dbReference>
<dbReference type="InterPro" id="IPR014756">
    <property type="entry name" value="Ig_E-set"/>
</dbReference>
<dbReference type="EMBL" id="WCRY01000021">
    <property type="protein sequence ID" value="KAB4477657.1"/>
    <property type="molecule type" value="Genomic_DNA"/>
</dbReference>
<evidence type="ECO:0000313" key="9">
    <source>
        <dbReference type="Proteomes" id="UP000440614"/>
    </source>
</evidence>
<dbReference type="EMBL" id="QROV01000012">
    <property type="protein sequence ID" value="RHL58827.1"/>
    <property type="molecule type" value="Genomic_DNA"/>
</dbReference>
<dbReference type="Proteomes" id="UP000436825">
    <property type="component" value="Unassembled WGS sequence"/>
</dbReference>
<feature type="domain" description="IPT/TIG" evidence="1">
    <location>
        <begin position="50"/>
        <end position="129"/>
    </location>
</feature>
<dbReference type="PANTHER" id="PTHR13833">
    <property type="match status" value="1"/>
</dbReference>
<comment type="caution">
    <text evidence="5">The sequence shown here is derived from an EMBL/GenBank/DDBJ whole genome shotgun (WGS) entry which is preliminary data.</text>
</comment>
<dbReference type="SUPFAM" id="SSF63829">
    <property type="entry name" value="Calcium-dependent phosphotriesterase"/>
    <property type="match status" value="1"/>
</dbReference>
<dbReference type="Proteomes" id="UP000283616">
    <property type="component" value="Unassembled WGS sequence"/>
</dbReference>
<dbReference type="InterPro" id="IPR011042">
    <property type="entry name" value="6-blade_b-propeller_TolB-like"/>
</dbReference>
<evidence type="ECO:0000313" key="5">
    <source>
        <dbReference type="EMBL" id="RHL58827.1"/>
    </source>
</evidence>
<dbReference type="DNASU" id="1071905"/>
<proteinExistence type="predicted"/>
<evidence type="ECO:0000313" key="4">
    <source>
        <dbReference type="EMBL" id="KAB4477657.1"/>
    </source>
</evidence>
<evidence type="ECO:0000313" key="3">
    <source>
        <dbReference type="EMBL" id="KAB4456224.1"/>
    </source>
</evidence>
<sequence>MKSNLFMKRKLEIGLSLLIGTSVFGGCNNDLAPIRQSQTFPPNLNAPTVFESFSPDSGGVKTQLIIRGQNFGTDTAYLKVTVNNKRAAIVGVADDVIYAIVPARADTGYVRLFVGKDDNVEEYASQTKFIYQFKRNVTTLMGRQGQSGRDDGPYAECKLQRPWFALADKDGALFFIDEGRGQNKNGALRRAQEGWVETLVQNSSGPFQSPTCLAFNPKQDTLYISNMSYGSDIKTSFNILYVTREGGFMDVKGLCKFEKAETQGLAVHPQTGEIFFCNKSGGYIYRFNGPDYEDYEPLFQINRADKIDTRMVFNPEGTALFVVVCNRHCIYKVPYNALTHTFGEPELFAGGWDESGYVNGSGVTARFDNPRQPAFDQDGNMFVPEYGRHTIRKITPTGEVSLYAGLPGQAGFTDGLPEKARFNKPECVTVYLDNSLYVADRDNHLIRRVTVE</sequence>